<evidence type="ECO:0000313" key="3">
    <source>
        <dbReference type="Proteomes" id="UP000219669"/>
    </source>
</evidence>
<keyword evidence="1" id="KW-1133">Transmembrane helix</keyword>
<dbReference type="RefSeq" id="WP_097114451.1">
    <property type="nucleotide sequence ID" value="NZ_CP083931.1"/>
</dbReference>
<protein>
    <submittedName>
        <fullName evidence="2">Uncharacterized protein</fullName>
    </submittedName>
</protein>
<feature type="transmembrane region" description="Helical" evidence="1">
    <location>
        <begin position="69"/>
        <end position="90"/>
    </location>
</feature>
<keyword evidence="1" id="KW-0472">Membrane</keyword>
<proteinExistence type="predicted"/>
<evidence type="ECO:0000256" key="1">
    <source>
        <dbReference type="SAM" id="Phobius"/>
    </source>
</evidence>
<reference evidence="2 3" key="1">
    <citation type="submission" date="2017-09" db="EMBL/GenBank/DDBJ databases">
        <authorList>
            <person name="Ehlers B."/>
            <person name="Leendertz F.H."/>
        </authorList>
    </citation>
    <scope>NUCLEOTIDE SEQUENCE [LARGE SCALE GENOMIC DNA]</scope>
    <source>
        <strain evidence="2 3">DSM 16848</strain>
    </source>
</reference>
<name>A0A286EDD4_9NEIS</name>
<dbReference type="EMBL" id="OCNF01000011">
    <property type="protein sequence ID" value="SOD68854.1"/>
    <property type="molecule type" value="Genomic_DNA"/>
</dbReference>
<sequence length="98" mass="10566">MKYLNILGNALFISNVVVGILQIHWAIIALFAVLHMVARHLYIQAELKAAQGQDEELNKIQAAMPAVRHAATVVSSIVVAAILYGLGYGARALVNAIM</sequence>
<evidence type="ECO:0000313" key="2">
    <source>
        <dbReference type="EMBL" id="SOD68854.1"/>
    </source>
</evidence>
<accession>A0A286EDD4</accession>
<dbReference type="Proteomes" id="UP000219669">
    <property type="component" value="Unassembled WGS sequence"/>
</dbReference>
<feature type="transmembrane region" description="Helical" evidence="1">
    <location>
        <begin position="12"/>
        <end position="34"/>
    </location>
</feature>
<keyword evidence="3" id="KW-1185">Reference proteome</keyword>
<dbReference type="AlphaFoldDB" id="A0A286EDD4"/>
<gene>
    <name evidence="2" type="ORF">SAMN02746062_01418</name>
</gene>
<keyword evidence="1" id="KW-0812">Transmembrane</keyword>
<organism evidence="2 3">
    <name type="scientific">Alysiella filiformis DSM 16848</name>
    <dbReference type="NCBI Taxonomy" id="1120981"/>
    <lineage>
        <taxon>Bacteria</taxon>
        <taxon>Pseudomonadati</taxon>
        <taxon>Pseudomonadota</taxon>
        <taxon>Betaproteobacteria</taxon>
        <taxon>Neisseriales</taxon>
        <taxon>Neisseriaceae</taxon>
        <taxon>Alysiella</taxon>
    </lineage>
</organism>
<dbReference type="OrthoDB" id="6650033at2"/>